<evidence type="ECO:0000313" key="2">
    <source>
        <dbReference type="EMBL" id="RKG35992.1"/>
    </source>
</evidence>
<keyword evidence="1" id="KW-0812">Transmembrane</keyword>
<keyword evidence="3" id="KW-1185">Reference proteome</keyword>
<keyword evidence="1" id="KW-0472">Membrane</keyword>
<comment type="caution">
    <text evidence="2">The sequence shown here is derived from an EMBL/GenBank/DDBJ whole genome shotgun (WGS) entry which is preliminary data.</text>
</comment>
<proteinExistence type="predicted"/>
<accession>A0A3A8EM73</accession>
<dbReference type="RefSeq" id="WP_120385039.1">
    <property type="nucleotide sequence ID" value="NZ_RAXT01000050.1"/>
</dbReference>
<evidence type="ECO:0000256" key="1">
    <source>
        <dbReference type="SAM" id="Phobius"/>
    </source>
</evidence>
<name>A0A3A8EM73_9GAMM</name>
<gene>
    <name evidence="2" type="ORF">D7V20_15685</name>
</gene>
<sequence length="108" mass="12694">MRKFKAYFQKLYSSFPMENILNYCVISMISIILIVAALALLRPINAEQYRLVTQYSKQATCPKTQKIAVQLQHQESIKRIEYLRLLRAYHFENSHVKKYPAVDIADPE</sequence>
<dbReference type="Proteomes" id="UP000280405">
    <property type="component" value="Unassembled WGS sequence"/>
</dbReference>
<protein>
    <submittedName>
        <fullName evidence="2">Uncharacterized protein</fullName>
    </submittedName>
</protein>
<dbReference type="EMBL" id="RAXT01000050">
    <property type="protein sequence ID" value="RKG35992.1"/>
    <property type="molecule type" value="Genomic_DNA"/>
</dbReference>
<dbReference type="OrthoDB" id="6713346at2"/>
<reference evidence="2 3" key="1">
    <citation type="submission" date="2018-09" db="EMBL/GenBank/DDBJ databases">
        <title>The draft genome of Acinetobacter spp. strains.</title>
        <authorList>
            <person name="Qin J."/>
            <person name="Feng Y."/>
            <person name="Zong Z."/>
        </authorList>
    </citation>
    <scope>NUCLEOTIDE SEQUENCE [LARGE SCALE GENOMIC DNA]</scope>
    <source>
        <strain evidence="2 3">WCHAc060115</strain>
    </source>
</reference>
<organism evidence="2 3">
    <name type="scientific">Acinetobacter rongchengensis</name>
    <dbReference type="NCBI Taxonomy" id="2419601"/>
    <lineage>
        <taxon>Bacteria</taxon>
        <taxon>Pseudomonadati</taxon>
        <taxon>Pseudomonadota</taxon>
        <taxon>Gammaproteobacteria</taxon>
        <taxon>Moraxellales</taxon>
        <taxon>Moraxellaceae</taxon>
        <taxon>Acinetobacter</taxon>
    </lineage>
</organism>
<keyword evidence="1" id="KW-1133">Transmembrane helix</keyword>
<dbReference type="AlphaFoldDB" id="A0A3A8EM73"/>
<feature type="transmembrane region" description="Helical" evidence="1">
    <location>
        <begin position="20"/>
        <end position="41"/>
    </location>
</feature>
<evidence type="ECO:0000313" key="3">
    <source>
        <dbReference type="Proteomes" id="UP000280405"/>
    </source>
</evidence>